<name>A0A8C1K3M8_CYPCA</name>
<dbReference type="GO" id="GO:0005886">
    <property type="term" value="C:plasma membrane"/>
    <property type="evidence" value="ECO:0007669"/>
    <property type="project" value="UniProtKB-SubCell"/>
</dbReference>
<dbReference type="InterPro" id="IPR037749">
    <property type="entry name" value="Ext_Synaptotagmin_C2B"/>
</dbReference>
<keyword evidence="5" id="KW-0677">Repeat</keyword>
<dbReference type="Proteomes" id="UP000694427">
    <property type="component" value="Unplaced"/>
</dbReference>
<keyword evidence="7 11" id="KW-1133">Transmembrane helix</keyword>
<dbReference type="GO" id="GO:0008429">
    <property type="term" value="F:phosphatidylethanolamine binding"/>
    <property type="evidence" value="ECO:0007669"/>
    <property type="project" value="TreeGrafter"/>
</dbReference>
<dbReference type="AlphaFoldDB" id="A0A8C1K3M8"/>
<evidence type="ECO:0000256" key="2">
    <source>
        <dbReference type="ARBA" id="ARBA00022448"/>
    </source>
</evidence>
<dbReference type="InterPro" id="IPR000008">
    <property type="entry name" value="C2_dom"/>
</dbReference>
<reference evidence="14" key="1">
    <citation type="submission" date="2025-08" db="UniProtKB">
        <authorList>
            <consortium name="Ensembl"/>
        </authorList>
    </citation>
    <scope>IDENTIFICATION</scope>
</reference>
<keyword evidence="4" id="KW-0479">Metal-binding</keyword>
<evidence type="ECO:0000256" key="1">
    <source>
        <dbReference type="ARBA" id="ARBA00004370"/>
    </source>
</evidence>
<comment type="subcellular location">
    <subcellularLocation>
        <location evidence="1">Membrane</location>
    </subcellularLocation>
</comment>
<dbReference type="PANTHER" id="PTHR45761:SF3">
    <property type="entry name" value="EXTENDED SYNAPTOTAGMIN-1"/>
    <property type="match status" value="1"/>
</dbReference>
<organism evidence="14 15">
    <name type="scientific">Cyprinus carpio</name>
    <name type="common">Common carp</name>
    <dbReference type="NCBI Taxonomy" id="7962"/>
    <lineage>
        <taxon>Eukaryota</taxon>
        <taxon>Metazoa</taxon>
        <taxon>Chordata</taxon>
        <taxon>Craniata</taxon>
        <taxon>Vertebrata</taxon>
        <taxon>Euteleostomi</taxon>
        <taxon>Actinopterygii</taxon>
        <taxon>Neopterygii</taxon>
        <taxon>Teleostei</taxon>
        <taxon>Ostariophysi</taxon>
        <taxon>Cypriniformes</taxon>
        <taxon>Cyprinidae</taxon>
        <taxon>Cyprininae</taxon>
        <taxon>Cyprinus</taxon>
    </lineage>
</organism>
<evidence type="ECO:0000256" key="5">
    <source>
        <dbReference type="ARBA" id="ARBA00022737"/>
    </source>
</evidence>
<dbReference type="GO" id="GO:0006869">
    <property type="term" value="P:lipid transport"/>
    <property type="evidence" value="ECO:0007669"/>
    <property type="project" value="UniProtKB-KW"/>
</dbReference>
<dbReference type="InterPro" id="IPR035892">
    <property type="entry name" value="C2_domain_sf"/>
</dbReference>
<evidence type="ECO:0000256" key="11">
    <source>
        <dbReference type="SAM" id="Phobius"/>
    </source>
</evidence>
<protein>
    <submittedName>
        <fullName evidence="14">Extended synaptotagmin-like protein 1a</fullName>
    </submittedName>
</protein>
<feature type="transmembrane region" description="Helical" evidence="11">
    <location>
        <begin position="217"/>
        <end position="237"/>
    </location>
</feature>
<feature type="domain" description="C2" evidence="12">
    <location>
        <begin position="284"/>
        <end position="400"/>
    </location>
</feature>
<dbReference type="PROSITE" id="PS51847">
    <property type="entry name" value="SMP"/>
    <property type="match status" value="1"/>
</dbReference>
<evidence type="ECO:0000259" key="12">
    <source>
        <dbReference type="PROSITE" id="PS50004"/>
    </source>
</evidence>
<dbReference type="GO" id="GO:0061817">
    <property type="term" value="P:endoplasmic reticulum-plasma membrane tethering"/>
    <property type="evidence" value="ECO:0007669"/>
    <property type="project" value="InterPro"/>
</dbReference>
<proteinExistence type="predicted"/>
<dbReference type="GO" id="GO:0005789">
    <property type="term" value="C:endoplasmic reticulum membrane"/>
    <property type="evidence" value="ECO:0007669"/>
    <property type="project" value="UniProtKB-SubCell"/>
</dbReference>
<dbReference type="Pfam" id="PF17047">
    <property type="entry name" value="SMP_LBD"/>
    <property type="match status" value="1"/>
</dbReference>
<evidence type="ECO:0000256" key="10">
    <source>
        <dbReference type="ARBA" id="ARBA00023136"/>
    </source>
</evidence>
<dbReference type="CDD" id="cd04050">
    <property type="entry name" value="C2B_Synaptotagmin-like"/>
    <property type="match status" value="1"/>
</dbReference>
<dbReference type="InterPro" id="IPR051634">
    <property type="entry name" value="Extended_Synaptotagmin"/>
</dbReference>
<evidence type="ECO:0000256" key="6">
    <source>
        <dbReference type="ARBA" id="ARBA00022837"/>
    </source>
</evidence>
<evidence type="ECO:0000256" key="8">
    <source>
        <dbReference type="ARBA" id="ARBA00023055"/>
    </source>
</evidence>
<keyword evidence="9" id="KW-0446">Lipid-binding</keyword>
<reference evidence="14" key="2">
    <citation type="submission" date="2025-09" db="UniProtKB">
        <authorList>
            <consortium name="Ensembl"/>
        </authorList>
    </citation>
    <scope>IDENTIFICATION</scope>
</reference>
<keyword evidence="3 11" id="KW-0812">Transmembrane</keyword>
<dbReference type="GO" id="GO:0035091">
    <property type="term" value="F:phosphatidylinositol binding"/>
    <property type="evidence" value="ECO:0007669"/>
    <property type="project" value="TreeGrafter"/>
</dbReference>
<keyword evidence="2" id="KW-0813">Transport</keyword>
<evidence type="ECO:0000256" key="9">
    <source>
        <dbReference type="ARBA" id="ARBA00023121"/>
    </source>
</evidence>
<accession>A0A8C1K3M8</accession>
<dbReference type="PROSITE" id="PS50004">
    <property type="entry name" value="C2"/>
    <property type="match status" value="4"/>
</dbReference>
<feature type="domain" description="SMP-LTD" evidence="13">
    <location>
        <begin position="107"/>
        <end position="285"/>
    </location>
</feature>
<dbReference type="SMART" id="SM00239">
    <property type="entry name" value="C2"/>
    <property type="match status" value="4"/>
</dbReference>
<evidence type="ECO:0000313" key="15">
    <source>
        <dbReference type="Proteomes" id="UP000694427"/>
    </source>
</evidence>
<dbReference type="Gene3D" id="2.60.40.150">
    <property type="entry name" value="C2 domain"/>
    <property type="match status" value="5"/>
</dbReference>
<evidence type="ECO:0000256" key="4">
    <source>
        <dbReference type="ARBA" id="ARBA00022723"/>
    </source>
</evidence>
<evidence type="ECO:0000313" key="14">
    <source>
        <dbReference type="Ensembl" id="ENSCCRP00010041484.1"/>
    </source>
</evidence>
<dbReference type="Pfam" id="PF00168">
    <property type="entry name" value="C2"/>
    <property type="match status" value="5"/>
</dbReference>
<dbReference type="GO" id="GO:0031210">
    <property type="term" value="F:phosphatidylcholine binding"/>
    <property type="evidence" value="ECO:0007669"/>
    <property type="project" value="TreeGrafter"/>
</dbReference>
<dbReference type="Ensembl" id="ENSCCRT00010045531.1">
    <property type="protein sequence ID" value="ENSCCRP00010041484.1"/>
    <property type="gene ID" value="ENSCCRG00010017573.1"/>
</dbReference>
<sequence>MKRAAPEAADSALPQDSAGKQAVSVLWSFGKCLGALLPAYLAGYFGFGISVVVLGLLVYIGWKHSRDGKQARLQSAMYYSLENKQDVTTARVFRSKRELPAWVNFPDVEKVEWMNQILQQAWPFIGQYLEKLLVETIAPSIRATSTYLQTLSFTKVNLGDKAMRVVGVKAYTENDKRQVILDLYISYAGDLEINVEVKRYFSKAGVKGIQLHGRLRVILEPLIGDVPLIGAITMFFIRRPKLDINWTGLTNLLDIPCLNNLSDTMIMDAIASFLVLPNRLTVPLVANLQVAQLRSPLPRGIVRIHLLEAENLTAKDYLISGKSDPYAVLRVGTQTFTSHYVDNNLNPQWKEMYEVIVHEVPGQELELEWFTLKDVPSGQVHLKLEWLSLLPSAERLDEVLERNKKIITVYGKTANPPSAAILTVYLDRAQDLPFKKGNKDPSPMVQISVQETTKESRTVYGTNNPVWEDAFTFFIQDPRKQDIDIQVKDEDRSLTLGGLSIPLSSLLSSAELSMDQWFQLEKSGPASRIYITAMLRGVLRIHLVEAQSLVAKDSLMGGLVEGKSDPFVKIRVGGLAFKSQVIKENLNPIWNELYELPGQEVEFDLYDKDIDQDDFLEVSYCSPRLFPSAAMLFVYVERAHGLPVSFILFSFQYLIYSLLNLQYGKEPEAGAEVSLKNVSHRTKVRPSHPGAFMLMLFKYQRLTKESCFSHKVANPSTSPQWNEAFHFLIHNPSEDTLIVKVRNFFYIYLFFHNSVFLHRNLPSYSKDPPDTYISFILLPDKNRNTKRKTSVKKKSLKPEFNERFDFDMSLEEAKQKQLEVSVKNSVSFMSREKELLGKLQLDFGQLDPKIGLSQWYVLHCCSL</sequence>
<keyword evidence="8" id="KW-0445">Lipid transport</keyword>
<dbReference type="PANTHER" id="PTHR45761">
    <property type="entry name" value="EXTENDED SYNAPTOTAGMIN-LIKE PROTEIN 2, ISOFORM C"/>
    <property type="match status" value="1"/>
</dbReference>
<dbReference type="InterPro" id="IPR031468">
    <property type="entry name" value="SMP_LBD"/>
</dbReference>
<feature type="domain" description="C2" evidence="12">
    <location>
        <begin position="401"/>
        <end position="518"/>
    </location>
</feature>
<dbReference type="SUPFAM" id="SSF49562">
    <property type="entry name" value="C2 domain (Calcium/lipid-binding domain, CaLB)"/>
    <property type="match status" value="5"/>
</dbReference>
<feature type="domain" description="C2" evidence="12">
    <location>
        <begin position="732"/>
        <end position="856"/>
    </location>
</feature>
<keyword evidence="6" id="KW-0106">Calcium</keyword>
<dbReference type="InterPro" id="IPR039010">
    <property type="entry name" value="Synaptotagmin_SMP"/>
</dbReference>
<evidence type="ECO:0000259" key="13">
    <source>
        <dbReference type="PROSITE" id="PS51847"/>
    </source>
</evidence>
<feature type="transmembrane region" description="Helical" evidence="11">
    <location>
        <begin position="41"/>
        <end position="62"/>
    </location>
</feature>
<dbReference type="GO" id="GO:0005509">
    <property type="term" value="F:calcium ion binding"/>
    <property type="evidence" value="ECO:0007669"/>
    <property type="project" value="TreeGrafter"/>
</dbReference>
<feature type="domain" description="C2" evidence="12">
    <location>
        <begin position="525"/>
        <end position="646"/>
    </location>
</feature>
<dbReference type="GO" id="GO:0005544">
    <property type="term" value="F:calcium-dependent phospholipid binding"/>
    <property type="evidence" value="ECO:0007669"/>
    <property type="project" value="TreeGrafter"/>
</dbReference>
<evidence type="ECO:0000256" key="7">
    <source>
        <dbReference type="ARBA" id="ARBA00022989"/>
    </source>
</evidence>
<keyword evidence="10 11" id="KW-0472">Membrane</keyword>
<evidence type="ECO:0000256" key="3">
    <source>
        <dbReference type="ARBA" id="ARBA00022692"/>
    </source>
</evidence>
<keyword evidence="15" id="KW-1185">Reference proteome</keyword>